<evidence type="ECO:0000313" key="1">
    <source>
        <dbReference type="EMBL" id="CAG8549178.1"/>
    </source>
</evidence>
<comment type="caution">
    <text evidence="1">The sequence shown here is derived from an EMBL/GenBank/DDBJ whole genome shotgun (WGS) entry which is preliminary data.</text>
</comment>
<organism evidence="1 2">
    <name type="scientific">Dentiscutata erythropus</name>
    <dbReference type="NCBI Taxonomy" id="1348616"/>
    <lineage>
        <taxon>Eukaryota</taxon>
        <taxon>Fungi</taxon>
        <taxon>Fungi incertae sedis</taxon>
        <taxon>Mucoromycota</taxon>
        <taxon>Glomeromycotina</taxon>
        <taxon>Glomeromycetes</taxon>
        <taxon>Diversisporales</taxon>
        <taxon>Gigasporaceae</taxon>
        <taxon>Dentiscutata</taxon>
    </lineage>
</organism>
<keyword evidence="2" id="KW-1185">Reference proteome</keyword>
<dbReference type="OrthoDB" id="5566082at2759"/>
<proteinExistence type="predicted"/>
<gene>
    <name evidence="1" type="ORF">DERYTH_LOCUS5181</name>
</gene>
<evidence type="ECO:0000313" key="2">
    <source>
        <dbReference type="Proteomes" id="UP000789405"/>
    </source>
</evidence>
<dbReference type="Proteomes" id="UP000789405">
    <property type="component" value="Unassembled WGS sequence"/>
</dbReference>
<name>A0A9N9FPU2_9GLOM</name>
<sequence length="170" mass="19334">MNQKIQRLKDVYESLLHGLTCHPTPNNCVFPHVTQQLQQQNTAGQDFDDEPPTIKLRGAPFTSKLFNVVKFANVVRQGHRTLVTTIQLFEDKHKLNEIGKEIRNREKDENKLNETVDECQVNTKTIIISQIPTRSPYTVLDISIINTQTEILSITRLEVTCIGSPTLVPT</sequence>
<reference evidence="1" key="1">
    <citation type="submission" date="2021-06" db="EMBL/GenBank/DDBJ databases">
        <authorList>
            <person name="Kallberg Y."/>
            <person name="Tangrot J."/>
            <person name="Rosling A."/>
        </authorList>
    </citation>
    <scope>NUCLEOTIDE SEQUENCE</scope>
    <source>
        <strain evidence="1">MA453B</strain>
    </source>
</reference>
<accession>A0A9N9FPU2</accession>
<dbReference type="EMBL" id="CAJVPY010002119">
    <property type="protein sequence ID" value="CAG8549178.1"/>
    <property type="molecule type" value="Genomic_DNA"/>
</dbReference>
<dbReference type="AlphaFoldDB" id="A0A9N9FPU2"/>
<protein>
    <submittedName>
        <fullName evidence="1">8392_t:CDS:1</fullName>
    </submittedName>
</protein>